<dbReference type="RefSeq" id="WP_099249695.1">
    <property type="nucleotide sequence ID" value="NZ_FXXP01000006.1"/>
</dbReference>
<evidence type="ECO:0000313" key="8">
    <source>
        <dbReference type="Proteomes" id="UP000225972"/>
    </source>
</evidence>
<dbReference type="Pfam" id="PF02775">
    <property type="entry name" value="TPP_enzyme_C"/>
    <property type="match status" value="1"/>
</dbReference>
<dbReference type="SUPFAM" id="SSF52518">
    <property type="entry name" value="Thiamin diphosphate-binding fold (THDP-binding)"/>
    <property type="match status" value="2"/>
</dbReference>
<dbReference type="PANTHER" id="PTHR18968:SF13">
    <property type="entry name" value="ACETOLACTATE SYNTHASE CATALYTIC SUBUNIT, MITOCHONDRIAL"/>
    <property type="match status" value="1"/>
</dbReference>
<dbReference type="GO" id="GO:0009099">
    <property type="term" value="P:L-valine biosynthetic process"/>
    <property type="evidence" value="ECO:0007669"/>
    <property type="project" value="TreeGrafter"/>
</dbReference>
<dbReference type="GO" id="GO:0000287">
    <property type="term" value="F:magnesium ion binding"/>
    <property type="evidence" value="ECO:0007669"/>
    <property type="project" value="InterPro"/>
</dbReference>
<name>A0A238JJG2_9RHOB</name>
<dbReference type="InterPro" id="IPR045229">
    <property type="entry name" value="TPP_enz"/>
</dbReference>
<keyword evidence="8" id="KW-1185">Reference proteome</keyword>
<dbReference type="Gene3D" id="3.40.50.970">
    <property type="match status" value="2"/>
</dbReference>
<evidence type="ECO:0000259" key="6">
    <source>
        <dbReference type="Pfam" id="PF02776"/>
    </source>
</evidence>
<dbReference type="EMBL" id="FXXP01000006">
    <property type="protein sequence ID" value="SMX30543.1"/>
    <property type="molecule type" value="Genomic_DNA"/>
</dbReference>
<dbReference type="Gene3D" id="3.40.50.1220">
    <property type="entry name" value="TPP-binding domain"/>
    <property type="match status" value="1"/>
</dbReference>
<organism evidence="7 8">
    <name type="scientific">Pelagimonas phthalicica</name>
    <dbReference type="NCBI Taxonomy" id="1037362"/>
    <lineage>
        <taxon>Bacteria</taxon>
        <taxon>Pseudomonadati</taxon>
        <taxon>Pseudomonadota</taxon>
        <taxon>Alphaproteobacteria</taxon>
        <taxon>Rhodobacterales</taxon>
        <taxon>Roseobacteraceae</taxon>
        <taxon>Pelagimonas</taxon>
    </lineage>
</organism>
<evidence type="ECO:0000256" key="3">
    <source>
        <dbReference type="RuleBase" id="RU362132"/>
    </source>
</evidence>
<dbReference type="GO" id="GO:0009097">
    <property type="term" value="P:isoleucine biosynthetic process"/>
    <property type="evidence" value="ECO:0007669"/>
    <property type="project" value="TreeGrafter"/>
</dbReference>
<dbReference type="Proteomes" id="UP000225972">
    <property type="component" value="Unassembled WGS sequence"/>
</dbReference>
<dbReference type="CDD" id="cd02002">
    <property type="entry name" value="TPP_BFDC"/>
    <property type="match status" value="1"/>
</dbReference>
<keyword evidence="7" id="KW-0808">Transferase</keyword>
<dbReference type="GO" id="GO:0003984">
    <property type="term" value="F:acetolactate synthase activity"/>
    <property type="evidence" value="ECO:0007669"/>
    <property type="project" value="UniProtKB-EC"/>
</dbReference>
<dbReference type="GO" id="GO:0005948">
    <property type="term" value="C:acetolactate synthase complex"/>
    <property type="evidence" value="ECO:0007669"/>
    <property type="project" value="TreeGrafter"/>
</dbReference>
<feature type="domain" description="Thiamine pyrophosphate enzyme N-terminal TPP-binding" evidence="6">
    <location>
        <begin position="22"/>
        <end position="133"/>
    </location>
</feature>
<dbReference type="AlphaFoldDB" id="A0A238JJG2"/>
<dbReference type="Pfam" id="PF00205">
    <property type="entry name" value="TPP_enzyme_M"/>
    <property type="match status" value="1"/>
</dbReference>
<dbReference type="InterPro" id="IPR012000">
    <property type="entry name" value="Thiamin_PyroP_enz_cen_dom"/>
</dbReference>
<dbReference type="PANTHER" id="PTHR18968">
    <property type="entry name" value="THIAMINE PYROPHOSPHATE ENZYMES"/>
    <property type="match status" value="1"/>
</dbReference>
<dbReference type="InterPro" id="IPR029061">
    <property type="entry name" value="THDP-binding"/>
</dbReference>
<evidence type="ECO:0000256" key="1">
    <source>
        <dbReference type="ARBA" id="ARBA00007812"/>
    </source>
</evidence>
<evidence type="ECO:0000313" key="7">
    <source>
        <dbReference type="EMBL" id="SMX30543.1"/>
    </source>
</evidence>
<dbReference type="Pfam" id="PF02776">
    <property type="entry name" value="TPP_enzyme_N"/>
    <property type="match status" value="1"/>
</dbReference>
<proteinExistence type="inferred from homology"/>
<dbReference type="EC" id="2.2.1.6" evidence="7"/>
<evidence type="ECO:0000256" key="2">
    <source>
        <dbReference type="ARBA" id="ARBA00023052"/>
    </source>
</evidence>
<feature type="domain" description="Thiamine pyrophosphate enzyme central" evidence="4">
    <location>
        <begin position="219"/>
        <end position="302"/>
    </location>
</feature>
<keyword evidence="2 3" id="KW-0786">Thiamine pyrophosphate</keyword>
<evidence type="ECO:0000259" key="5">
    <source>
        <dbReference type="Pfam" id="PF02775"/>
    </source>
</evidence>
<feature type="domain" description="Thiamine pyrophosphate enzyme TPP-binding" evidence="5">
    <location>
        <begin position="416"/>
        <end position="570"/>
    </location>
</feature>
<dbReference type="OrthoDB" id="7534569at2"/>
<dbReference type="GO" id="GO:0050660">
    <property type="term" value="F:flavin adenine dinucleotide binding"/>
    <property type="evidence" value="ECO:0007669"/>
    <property type="project" value="TreeGrafter"/>
</dbReference>
<dbReference type="SUPFAM" id="SSF52467">
    <property type="entry name" value="DHS-like NAD/FAD-binding domain"/>
    <property type="match status" value="1"/>
</dbReference>
<gene>
    <name evidence="7" type="primary">alsS</name>
    <name evidence="7" type="ORF">TRP8649_04687</name>
</gene>
<comment type="similarity">
    <text evidence="1 3">Belongs to the TPP enzyme family.</text>
</comment>
<accession>A0A238JJG2</accession>
<dbReference type="GO" id="GO:0030976">
    <property type="term" value="F:thiamine pyrophosphate binding"/>
    <property type="evidence" value="ECO:0007669"/>
    <property type="project" value="InterPro"/>
</dbReference>
<evidence type="ECO:0000259" key="4">
    <source>
        <dbReference type="Pfam" id="PF00205"/>
    </source>
</evidence>
<dbReference type="InterPro" id="IPR012001">
    <property type="entry name" value="Thiamin_PyroP_enz_TPP-bd_dom"/>
</dbReference>
<reference evidence="8" key="1">
    <citation type="submission" date="2017-05" db="EMBL/GenBank/DDBJ databases">
        <authorList>
            <person name="Rodrigo-Torres L."/>
            <person name="Arahal R. D."/>
            <person name="Lucena T."/>
        </authorList>
    </citation>
    <scope>NUCLEOTIDE SEQUENCE [LARGE SCALE GENOMIC DNA]</scope>
    <source>
        <strain evidence="8">CECT 8649</strain>
    </source>
</reference>
<protein>
    <submittedName>
        <fullName evidence="7">Acetolactate synthase</fullName>
        <ecNumber evidence="7">2.2.1.6</ecNumber>
    </submittedName>
</protein>
<sequence length="589" mass="62628">MSEGIPLPVERPVSSDSLGVWGSDVFADMLRGLGVKYVALNPGSSFRGLHDSLVNHLGNEDPQMLLCLHEEHAVAIAHGYAKVTGEPLAVILHSNVGLMHGTMAIFNAWCDRVPVLIYGATGPVDAALRRPWIDWLHTCRDQASMIRNYVKWDDQPGSMEAALESMLRADVIARSEPKGPTYVNFDVSIQEKQHAQAPALPDFARYQPPLPAAPSAEGVARAADLLKNAKAPVVLAGRVSRDPADWARRVAFVEGLGAKVLTDIRIGASFPTDHPQHRGKPAFFIDDAAGAVLREADVILSLDWLDVAGTLKLAGEVTAQVIQASLDYQLHNGWGMEHQALPALDLHLACGPDVAMHAIADALGVGAGEMPGDLPVKPALNAPDADVELDIMTLAGALGEGLEGVCASFVRLPLGWAGEAWHFRHPLDFLGSDGGAGIGSGPGMLIGAALALKDSDRLPVAVLGDGDFMMAASAFWTAAHYGTPFLAVVSNNRSFYNDEVHQERVAVARNRPVENKWIGQRIGDPDIDIAGVARAQGCEGIGPVFTAGELVEAIKQGVEMVRAGKSVVIDARVQPGYNPNMVAGLTRSD</sequence>
<dbReference type="InterPro" id="IPR011766">
    <property type="entry name" value="TPP_enzyme_TPP-bd"/>
</dbReference>
<dbReference type="CDD" id="cd07035">
    <property type="entry name" value="TPP_PYR_POX_like"/>
    <property type="match status" value="1"/>
</dbReference>
<dbReference type="InterPro" id="IPR029035">
    <property type="entry name" value="DHS-like_NAD/FAD-binding_dom"/>
</dbReference>